<dbReference type="CDD" id="cd04301">
    <property type="entry name" value="NAT_SF"/>
    <property type="match status" value="1"/>
</dbReference>
<dbReference type="PROSITE" id="PS51186">
    <property type="entry name" value="GNAT"/>
    <property type="match status" value="1"/>
</dbReference>
<feature type="domain" description="N-acetyltransferase" evidence="1">
    <location>
        <begin position="2"/>
        <end position="164"/>
    </location>
</feature>
<protein>
    <submittedName>
        <fullName evidence="2">N-acetyltransferase</fullName>
    </submittedName>
</protein>
<organism evidence="2 3">
    <name type="scientific">Flexivirga endophytica</name>
    <dbReference type="NCBI Taxonomy" id="1849103"/>
    <lineage>
        <taxon>Bacteria</taxon>
        <taxon>Bacillati</taxon>
        <taxon>Actinomycetota</taxon>
        <taxon>Actinomycetes</taxon>
        <taxon>Micrococcales</taxon>
        <taxon>Dermacoccaceae</taxon>
        <taxon>Flexivirga</taxon>
    </lineage>
</organism>
<keyword evidence="3" id="KW-1185">Reference proteome</keyword>
<dbReference type="InterPro" id="IPR052742">
    <property type="entry name" value="Mito_N-acetyltransferase"/>
</dbReference>
<sequence length="164" mass="17590">MISIRNATERDWASIWPIIQEVVAAGDTYALPADLSEDDAREMWLEMPPGCTVVAVDDVDGTVLGSAHMGPNRPGAGAHVGTASFMVGSAARGRGVGRLLGEYVVQWLRDAGFDSIQFNAVVESNTVAVRLWKSLGFQVIGTVPAAFRHPQDGLVGLHVMYLKL</sequence>
<dbReference type="Pfam" id="PF00583">
    <property type="entry name" value="Acetyltransf_1"/>
    <property type="match status" value="1"/>
</dbReference>
<evidence type="ECO:0000313" key="3">
    <source>
        <dbReference type="Proteomes" id="UP000636793"/>
    </source>
</evidence>
<dbReference type="Gene3D" id="3.40.630.30">
    <property type="match status" value="1"/>
</dbReference>
<comment type="caution">
    <text evidence="2">The sequence shown here is derived from an EMBL/GenBank/DDBJ whole genome shotgun (WGS) entry which is preliminary data.</text>
</comment>
<evidence type="ECO:0000259" key="1">
    <source>
        <dbReference type="PROSITE" id="PS51186"/>
    </source>
</evidence>
<dbReference type="InterPro" id="IPR000182">
    <property type="entry name" value="GNAT_dom"/>
</dbReference>
<dbReference type="RefSeq" id="WP_188835664.1">
    <property type="nucleotide sequence ID" value="NZ_BMHI01000001.1"/>
</dbReference>
<proteinExistence type="predicted"/>
<dbReference type="PANTHER" id="PTHR43138">
    <property type="entry name" value="ACETYLTRANSFERASE, GNAT FAMILY"/>
    <property type="match status" value="1"/>
</dbReference>
<dbReference type="InterPro" id="IPR016181">
    <property type="entry name" value="Acyl_CoA_acyltransferase"/>
</dbReference>
<dbReference type="GO" id="GO:0016747">
    <property type="term" value="F:acyltransferase activity, transferring groups other than amino-acyl groups"/>
    <property type="evidence" value="ECO:0007669"/>
    <property type="project" value="InterPro"/>
</dbReference>
<gene>
    <name evidence="2" type="ORF">GCM10011492_08540</name>
</gene>
<evidence type="ECO:0000313" key="2">
    <source>
        <dbReference type="EMBL" id="GGB20891.1"/>
    </source>
</evidence>
<accession>A0A916SX29</accession>
<reference evidence="2" key="1">
    <citation type="journal article" date="2014" name="Int. J. Syst. Evol. Microbiol.">
        <title>Complete genome sequence of Corynebacterium casei LMG S-19264T (=DSM 44701T), isolated from a smear-ripened cheese.</title>
        <authorList>
            <consortium name="US DOE Joint Genome Institute (JGI-PGF)"/>
            <person name="Walter F."/>
            <person name="Albersmeier A."/>
            <person name="Kalinowski J."/>
            <person name="Ruckert C."/>
        </authorList>
    </citation>
    <scope>NUCLEOTIDE SEQUENCE</scope>
    <source>
        <strain evidence="2">CGMCC 1.15085</strain>
    </source>
</reference>
<dbReference type="PANTHER" id="PTHR43138:SF1">
    <property type="entry name" value="N-ACETYLTRANSFERASE ACA1"/>
    <property type="match status" value="1"/>
</dbReference>
<dbReference type="EMBL" id="BMHI01000001">
    <property type="protein sequence ID" value="GGB20891.1"/>
    <property type="molecule type" value="Genomic_DNA"/>
</dbReference>
<dbReference type="AlphaFoldDB" id="A0A916SX29"/>
<dbReference type="SUPFAM" id="SSF55729">
    <property type="entry name" value="Acyl-CoA N-acyltransferases (Nat)"/>
    <property type="match status" value="1"/>
</dbReference>
<reference evidence="2" key="2">
    <citation type="submission" date="2020-09" db="EMBL/GenBank/DDBJ databases">
        <authorList>
            <person name="Sun Q."/>
            <person name="Zhou Y."/>
        </authorList>
    </citation>
    <scope>NUCLEOTIDE SEQUENCE</scope>
    <source>
        <strain evidence="2">CGMCC 1.15085</strain>
    </source>
</reference>
<name>A0A916SX29_9MICO</name>
<dbReference type="Proteomes" id="UP000636793">
    <property type="component" value="Unassembled WGS sequence"/>
</dbReference>